<accession>A0A166C9M8</accession>
<protein>
    <submittedName>
        <fullName evidence="1">Uncharacterized protein</fullName>
    </submittedName>
</protein>
<gene>
    <name evidence="1" type="ORF">DCAR_012237</name>
</gene>
<name>A0A166C9M8_DAUCS</name>
<evidence type="ECO:0000313" key="1">
    <source>
        <dbReference type="EMBL" id="KZN03481.1"/>
    </source>
</evidence>
<dbReference type="EMBL" id="LNRQ01000003">
    <property type="protein sequence ID" value="KZN03481.1"/>
    <property type="molecule type" value="Genomic_DNA"/>
</dbReference>
<comment type="caution">
    <text evidence="1">The sequence shown here is derived from an EMBL/GenBank/DDBJ whole genome shotgun (WGS) entry which is preliminary data.</text>
</comment>
<sequence>MTLHKKHPLEVLLTPRLPDKLYAFTSSRYLTFSRSGECDIGLVGALSNFSI</sequence>
<organism evidence="1">
    <name type="scientific">Daucus carota subsp. sativus</name>
    <name type="common">Carrot</name>
    <dbReference type="NCBI Taxonomy" id="79200"/>
    <lineage>
        <taxon>Eukaryota</taxon>
        <taxon>Viridiplantae</taxon>
        <taxon>Streptophyta</taxon>
        <taxon>Embryophyta</taxon>
        <taxon>Tracheophyta</taxon>
        <taxon>Spermatophyta</taxon>
        <taxon>Magnoliopsida</taxon>
        <taxon>eudicotyledons</taxon>
        <taxon>Gunneridae</taxon>
        <taxon>Pentapetalae</taxon>
        <taxon>asterids</taxon>
        <taxon>campanulids</taxon>
        <taxon>Apiales</taxon>
        <taxon>Apiaceae</taxon>
        <taxon>Apioideae</taxon>
        <taxon>Scandiceae</taxon>
        <taxon>Daucinae</taxon>
        <taxon>Daucus</taxon>
        <taxon>Daucus sect. Daucus</taxon>
    </lineage>
</organism>
<dbReference type="AlphaFoldDB" id="A0A166C9M8"/>
<reference evidence="1" key="1">
    <citation type="journal article" date="2016" name="Nat. Genet.">
        <title>A high-quality carrot genome assembly provides new insights into carotenoid accumulation and asterid genome evolution.</title>
        <authorList>
            <person name="Iorizzo M."/>
            <person name="Ellison S."/>
            <person name="Senalik D."/>
            <person name="Zeng P."/>
            <person name="Satapoomin P."/>
            <person name="Huang J."/>
            <person name="Bowman M."/>
            <person name="Iovene M."/>
            <person name="Sanseverino W."/>
            <person name="Cavagnaro P."/>
            <person name="Yildiz M."/>
            <person name="Macko-Podgorni A."/>
            <person name="Moranska E."/>
            <person name="Grzebelus E."/>
            <person name="Grzebelus D."/>
            <person name="Ashrafi H."/>
            <person name="Zheng Z."/>
            <person name="Cheng S."/>
            <person name="Spooner D."/>
            <person name="Van Deynze A."/>
            <person name="Simon P."/>
        </authorList>
    </citation>
    <scope>NUCLEOTIDE SEQUENCE [LARGE SCALE GENOMIC DNA]</scope>
    <source>
        <tissue evidence="1">Leaf</tissue>
    </source>
</reference>
<proteinExistence type="predicted"/>
<dbReference type="Gramene" id="KZN03481">
    <property type="protein sequence ID" value="KZN03481"/>
    <property type="gene ID" value="DCAR_012237"/>
</dbReference>